<accession>A0A7R9BUQ0</accession>
<evidence type="ECO:0000256" key="2">
    <source>
        <dbReference type="ARBA" id="ARBA00023125"/>
    </source>
</evidence>
<dbReference type="GO" id="GO:0003677">
    <property type="term" value="F:DNA binding"/>
    <property type="evidence" value="ECO:0007669"/>
    <property type="project" value="UniProtKB-KW"/>
</dbReference>
<keyword evidence="1" id="KW-0805">Transcription regulation</keyword>
<dbReference type="SUPFAM" id="SSF47413">
    <property type="entry name" value="lambda repressor-like DNA-binding domains"/>
    <property type="match status" value="1"/>
</dbReference>
<dbReference type="CDD" id="cd00093">
    <property type="entry name" value="HTH_XRE"/>
    <property type="match status" value="1"/>
</dbReference>
<sequence>MASNAPAPRAVHLKSGRELSAALRRGVPMETEKKFGAGANKHPPTTMNTAKLDRETEELRHEHVSLDVAKLIQQGRNAKGMTQKELATKVCEKPQVIADYEAGRAIPNQMVMGKIERAIGLKLRGKDRGRPVEPPAPKKK</sequence>
<organism evidence="5">
    <name type="scientific">Notodromas monacha</name>
    <dbReference type="NCBI Taxonomy" id="399045"/>
    <lineage>
        <taxon>Eukaryota</taxon>
        <taxon>Metazoa</taxon>
        <taxon>Ecdysozoa</taxon>
        <taxon>Arthropoda</taxon>
        <taxon>Crustacea</taxon>
        <taxon>Oligostraca</taxon>
        <taxon>Ostracoda</taxon>
        <taxon>Podocopa</taxon>
        <taxon>Podocopida</taxon>
        <taxon>Cypridocopina</taxon>
        <taxon>Cypridoidea</taxon>
        <taxon>Cyprididae</taxon>
        <taxon>Notodromas</taxon>
    </lineage>
</organism>
<evidence type="ECO:0000313" key="6">
    <source>
        <dbReference type="Proteomes" id="UP000678499"/>
    </source>
</evidence>
<evidence type="ECO:0000259" key="4">
    <source>
        <dbReference type="PROSITE" id="PS50943"/>
    </source>
</evidence>
<dbReference type="OrthoDB" id="10253401at2759"/>
<dbReference type="EMBL" id="CAJPEX010002155">
    <property type="protein sequence ID" value="CAG0920558.1"/>
    <property type="molecule type" value="Genomic_DNA"/>
</dbReference>
<dbReference type="PROSITE" id="PS50943">
    <property type="entry name" value="HTH_CROC1"/>
    <property type="match status" value="1"/>
</dbReference>
<keyword evidence="3" id="KW-0804">Transcription</keyword>
<dbReference type="Gene3D" id="1.10.260.40">
    <property type="entry name" value="lambda repressor-like DNA-binding domains"/>
    <property type="match status" value="1"/>
</dbReference>
<dbReference type="GO" id="GO:0005634">
    <property type="term" value="C:nucleus"/>
    <property type="evidence" value="ECO:0007669"/>
    <property type="project" value="TreeGrafter"/>
</dbReference>
<dbReference type="AlphaFoldDB" id="A0A7R9BUQ0"/>
<dbReference type="SMART" id="SM00530">
    <property type="entry name" value="HTH_XRE"/>
    <property type="match status" value="1"/>
</dbReference>
<evidence type="ECO:0000256" key="3">
    <source>
        <dbReference type="ARBA" id="ARBA00023163"/>
    </source>
</evidence>
<feature type="domain" description="HTH cro/C1-type" evidence="4">
    <location>
        <begin position="72"/>
        <end position="126"/>
    </location>
</feature>
<dbReference type="InterPro" id="IPR010982">
    <property type="entry name" value="Lambda_DNA-bd_dom_sf"/>
</dbReference>
<evidence type="ECO:0000313" key="5">
    <source>
        <dbReference type="EMBL" id="CAD7280406.1"/>
    </source>
</evidence>
<dbReference type="PANTHER" id="PTHR10245:SF15">
    <property type="entry name" value="ENDOTHELIAL DIFFERENTIATION-RELATED FACTOR 1"/>
    <property type="match status" value="1"/>
</dbReference>
<protein>
    <recommendedName>
        <fullName evidence="4">HTH cro/C1-type domain-containing protein</fullName>
    </recommendedName>
</protein>
<proteinExistence type="predicted"/>
<gene>
    <name evidence="5" type="ORF">NMOB1V02_LOCUS8066</name>
</gene>
<dbReference type="Proteomes" id="UP000678499">
    <property type="component" value="Unassembled WGS sequence"/>
</dbReference>
<keyword evidence="2" id="KW-0238">DNA-binding</keyword>
<reference evidence="5" key="1">
    <citation type="submission" date="2020-11" db="EMBL/GenBank/DDBJ databases">
        <authorList>
            <person name="Tran Van P."/>
        </authorList>
    </citation>
    <scope>NUCLEOTIDE SEQUENCE</scope>
</reference>
<name>A0A7R9BUQ0_9CRUS</name>
<dbReference type="EMBL" id="OA884192">
    <property type="protein sequence ID" value="CAD7280406.1"/>
    <property type="molecule type" value="Genomic_DNA"/>
</dbReference>
<dbReference type="Pfam" id="PF08523">
    <property type="entry name" value="MBF1"/>
    <property type="match status" value="1"/>
</dbReference>
<dbReference type="InterPro" id="IPR001387">
    <property type="entry name" value="Cro/C1-type_HTH"/>
</dbReference>
<dbReference type="PANTHER" id="PTHR10245">
    <property type="entry name" value="ENDOTHELIAL DIFFERENTIATION-RELATED FACTOR 1 MULTIPROTEIN BRIDGING FACTOR 1"/>
    <property type="match status" value="1"/>
</dbReference>
<evidence type="ECO:0000256" key="1">
    <source>
        <dbReference type="ARBA" id="ARBA00023015"/>
    </source>
</evidence>
<dbReference type="Pfam" id="PF01381">
    <property type="entry name" value="HTH_3"/>
    <property type="match status" value="1"/>
</dbReference>
<keyword evidence="6" id="KW-1185">Reference proteome</keyword>
<dbReference type="FunFam" id="1.10.260.40:FF:000015">
    <property type="entry name" value="Endothelial differentiation-related factor 1"/>
    <property type="match status" value="1"/>
</dbReference>
<dbReference type="InterPro" id="IPR013729">
    <property type="entry name" value="MBF1_N"/>
</dbReference>